<evidence type="ECO:0000256" key="6">
    <source>
        <dbReference type="ARBA" id="ARBA00022801"/>
    </source>
</evidence>
<keyword evidence="10" id="KW-0732">Signal</keyword>
<dbReference type="AlphaFoldDB" id="A0A482W8V7"/>
<evidence type="ECO:0000256" key="3">
    <source>
        <dbReference type="ARBA" id="ARBA00022645"/>
    </source>
</evidence>
<evidence type="ECO:0000256" key="2">
    <source>
        <dbReference type="ARBA" id="ARBA00005988"/>
    </source>
</evidence>
<dbReference type="SMART" id="SM00631">
    <property type="entry name" value="Zn_pept"/>
    <property type="match status" value="1"/>
</dbReference>
<feature type="chain" id="PRO_5019718289" evidence="10">
    <location>
        <begin position="19"/>
        <end position="414"/>
    </location>
</feature>
<keyword evidence="7" id="KW-0862">Zinc</keyword>
<evidence type="ECO:0000256" key="1">
    <source>
        <dbReference type="ARBA" id="ARBA00001947"/>
    </source>
</evidence>
<evidence type="ECO:0000259" key="11">
    <source>
        <dbReference type="PROSITE" id="PS52035"/>
    </source>
</evidence>
<keyword evidence="5" id="KW-0479">Metal-binding</keyword>
<dbReference type="PROSITE" id="PS52035">
    <property type="entry name" value="PEPTIDASE_M14"/>
    <property type="match status" value="1"/>
</dbReference>
<keyword evidence="6" id="KW-0378">Hydrolase</keyword>
<evidence type="ECO:0000256" key="9">
    <source>
        <dbReference type="PROSITE-ProRule" id="PRU01379"/>
    </source>
</evidence>
<feature type="active site" description="Proton donor/acceptor" evidence="9">
    <location>
        <position position="299"/>
    </location>
</feature>
<keyword evidence="13" id="KW-1185">Reference proteome</keyword>
<name>A0A482W8V7_ASBVE</name>
<evidence type="ECO:0000256" key="4">
    <source>
        <dbReference type="ARBA" id="ARBA00022670"/>
    </source>
</evidence>
<gene>
    <name evidence="12" type="ORF">BDFB_013005</name>
</gene>
<dbReference type="GO" id="GO:0016485">
    <property type="term" value="P:protein processing"/>
    <property type="evidence" value="ECO:0007669"/>
    <property type="project" value="TreeGrafter"/>
</dbReference>
<proteinExistence type="inferred from homology"/>
<evidence type="ECO:0000313" key="13">
    <source>
        <dbReference type="Proteomes" id="UP000292052"/>
    </source>
</evidence>
<evidence type="ECO:0000256" key="5">
    <source>
        <dbReference type="ARBA" id="ARBA00022723"/>
    </source>
</evidence>
<dbReference type="GO" id="GO:0006518">
    <property type="term" value="P:peptide metabolic process"/>
    <property type="evidence" value="ECO:0007669"/>
    <property type="project" value="TreeGrafter"/>
</dbReference>
<comment type="caution">
    <text evidence="12">The sequence shown here is derived from an EMBL/GenBank/DDBJ whole genome shotgun (WGS) entry which is preliminary data.</text>
</comment>
<reference evidence="12 13" key="1">
    <citation type="submission" date="2017-03" db="EMBL/GenBank/DDBJ databases">
        <title>Genome of the blue death feigning beetle - Asbolus verrucosus.</title>
        <authorList>
            <person name="Rider S.D."/>
        </authorList>
    </citation>
    <scope>NUCLEOTIDE SEQUENCE [LARGE SCALE GENOMIC DNA]</scope>
    <source>
        <strain evidence="12">Butters</strain>
        <tissue evidence="12">Head and leg muscle</tissue>
    </source>
</reference>
<dbReference type="FunFam" id="3.40.630.10:FF:000020">
    <property type="entry name" value="Carboxypeptidase D"/>
    <property type="match status" value="1"/>
</dbReference>
<feature type="domain" description="Peptidase M14" evidence="11">
    <location>
        <begin position="33"/>
        <end position="329"/>
    </location>
</feature>
<keyword evidence="8" id="KW-0325">Glycoprotein</keyword>
<dbReference type="OrthoDB" id="10249045at2759"/>
<dbReference type="PROSITE" id="PS00133">
    <property type="entry name" value="CARBOXYPEPT_ZN_2"/>
    <property type="match status" value="1"/>
</dbReference>
<sequence>MRPKAIIWTLVLVNLCESRSIGSVDESFLQPPHYHHYNELTNLLKKLEAEHPKLARLKSLGRSVKNRELWTLEIHKDAGNRKLLTPMFKYVANMHGDETVGRQLLIYLAQYLLHNYGKDDRVTELVDSIDIHLMPSMNPDGFENSQEGFCETGDGGVGRVNENSFDLNRDFPNKEHEESVFDQMTAYRQPETAALMRWILFEPFVLSANFHGGAVLVNYPFDDSNHWRSFGVESKTPDDALFRRLASTYAQAHPQMRSGDSCHEHFDGGITNGAFWYRLVGGMQDFNYVHSNCFEVTVELSCCKFPIGHVLPQHWKNNKEALLNYMGAVHWGVKGVVVDGSNKAVFRAVVVVVGIDHNVTTSTRGEFWRLLLPGEYEMYATVYGFLPSHRAQVVVESGRTTVQNFTLHKLPSKK</sequence>
<dbReference type="Gene3D" id="3.40.630.10">
    <property type="entry name" value="Zn peptidases"/>
    <property type="match status" value="1"/>
</dbReference>
<dbReference type="InterPro" id="IPR000834">
    <property type="entry name" value="Peptidase_M14"/>
</dbReference>
<dbReference type="PRINTS" id="PR00765">
    <property type="entry name" value="CRBOXYPTASEA"/>
</dbReference>
<dbReference type="GO" id="GO:0005615">
    <property type="term" value="C:extracellular space"/>
    <property type="evidence" value="ECO:0007669"/>
    <property type="project" value="TreeGrafter"/>
</dbReference>
<evidence type="ECO:0000313" key="12">
    <source>
        <dbReference type="EMBL" id="RZC40818.1"/>
    </source>
</evidence>
<evidence type="ECO:0000256" key="7">
    <source>
        <dbReference type="ARBA" id="ARBA00022833"/>
    </source>
</evidence>
<dbReference type="SUPFAM" id="SSF49464">
    <property type="entry name" value="Carboxypeptidase regulatory domain-like"/>
    <property type="match status" value="1"/>
</dbReference>
<keyword evidence="3" id="KW-0121">Carboxypeptidase</keyword>
<dbReference type="Pfam" id="PF00246">
    <property type="entry name" value="Peptidase_M14"/>
    <property type="match status" value="1"/>
</dbReference>
<dbReference type="SUPFAM" id="SSF53187">
    <property type="entry name" value="Zn-dependent exopeptidases"/>
    <property type="match status" value="1"/>
</dbReference>
<evidence type="ECO:0000256" key="8">
    <source>
        <dbReference type="ARBA" id="ARBA00023180"/>
    </source>
</evidence>
<dbReference type="InterPro" id="IPR057246">
    <property type="entry name" value="CARBOXYPEPT_ZN_1"/>
</dbReference>
<dbReference type="STRING" id="1661398.A0A482W8V7"/>
<keyword evidence="4" id="KW-0645">Protease</keyword>
<dbReference type="Proteomes" id="UP000292052">
    <property type="component" value="Unassembled WGS sequence"/>
</dbReference>
<dbReference type="Pfam" id="PF13620">
    <property type="entry name" value="CarboxypepD_reg"/>
    <property type="match status" value="1"/>
</dbReference>
<dbReference type="PROSITE" id="PS00132">
    <property type="entry name" value="CARBOXYPEPT_ZN_1"/>
    <property type="match status" value="1"/>
</dbReference>
<organism evidence="12 13">
    <name type="scientific">Asbolus verrucosus</name>
    <name type="common">Desert ironclad beetle</name>
    <dbReference type="NCBI Taxonomy" id="1661398"/>
    <lineage>
        <taxon>Eukaryota</taxon>
        <taxon>Metazoa</taxon>
        <taxon>Ecdysozoa</taxon>
        <taxon>Arthropoda</taxon>
        <taxon>Hexapoda</taxon>
        <taxon>Insecta</taxon>
        <taxon>Pterygota</taxon>
        <taxon>Neoptera</taxon>
        <taxon>Endopterygota</taxon>
        <taxon>Coleoptera</taxon>
        <taxon>Polyphaga</taxon>
        <taxon>Cucujiformia</taxon>
        <taxon>Tenebrionidae</taxon>
        <taxon>Pimeliinae</taxon>
        <taxon>Asbolus</taxon>
    </lineage>
</organism>
<dbReference type="Gene3D" id="2.60.40.1120">
    <property type="entry name" value="Carboxypeptidase-like, regulatory domain"/>
    <property type="match status" value="1"/>
</dbReference>
<evidence type="ECO:0000256" key="10">
    <source>
        <dbReference type="SAM" id="SignalP"/>
    </source>
</evidence>
<dbReference type="CDD" id="cd03868">
    <property type="entry name" value="M14_CPD_I"/>
    <property type="match status" value="1"/>
</dbReference>
<feature type="non-terminal residue" evidence="12">
    <location>
        <position position="414"/>
    </location>
</feature>
<feature type="signal peptide" evidence="10">
    <location>
        <begin position="1"/>
        <end position="18"/>
    </location>
</feature>
<dbReference type="InterPro" id="IPR008969">
    <property type="entry name" value="CarboxyPept-like_regulatory"/>
</dbReference>
<dbReference type="InterPro" id="IPR057247">
    <property type="entry name" value="CARBOXYPEPT_ZN_2"/>
</dbReference>
<comment type="similarity">
    <text evidence="2 9">Belongs to the peptidase M14 family.</text>
</comment>
<dbReference type="GO" id="GO:0004181">
    <property type="term" value="F:metallocarboxypeptidase activity"/>
    <property type="evidence" value="ECO:0007669"/>
    <property type="project" value="InterPro"/>
</dbReference>
<dbReference type="InterPro" id="IPR050753">
    <property type="entry name" value="Peptidase_M14_domain"/>
</dbReference>
<comment type="cofactor">
    <cofactor evidence="1">
        <name>Zn(2+)</name>
        <dbReference type="ChEBI" id="CHEBI:29105"/>
    </cofactor>
</comment>
<dbReference type="PANTHER" id="PTHR11532">
    <property type="entry name" value="PROTEASE M14 CARBOXYPEPTIDASE"/>
    <property type="match status" value="1"/>
</dbReference>
<dbReference type="GO" id="GO:0008270">
    <property type="term" value="F:zinc ion binding"/>
    <property type="evidence" value="ECO:0007669"/>
    <property type="project" value="InterPro"/>
</dbReference>
<protein>
    <submittedName>
        <fullName evidence="12">Peptidase M14 and/or CarboxypepD reg domain containing protein</fullName>
    </submittedName>
</protein>
<accession>A0A482W8V7</accession>
<dbReference type="EMBL" id="QDEB01022879">
    <property type="protein sequence ID" value="RZC40818.1"/>
    <property type="molecule type" value="Genomic_DNA"/>
</dbReference>
<dbReference type="PANTHER" id="PTHR11532:SF57">
    <property type="entry name" value="CARBOXYPEPTIDASE D, B"/>
    <property type="match status" value="1"/>
</dbReference>
<dbReference type="CDD" id="cd11308">
    <property type="entry name" value="Peptidase_M14NE-CP-C_like"/>
    <property type="match status" value="1"/>
</dbReference>